<dbReference type="SUPFAM" id="SSF52402">
    <property type="entry name" value="Adenine nucleotide alpha hydrolases-like"/>
    <property type="match status" value="2"/>
</dbReference>
<evidence type="ECO:0000313" key="3">
    <source>
        <dbReference type="EMBL" id="VEG56524.1"/>
    </source>
</evidence>
<proteinExistence type="inferred from homology"/>
<comment type="similarity">
    <text evidence="1">Belongs to the universal stress protein A family.</text>
</comment>
<sequence>MSAESTRYGVLVGVDGSQESATAARWAAREAQLFDVPITLMYVVTPVGVRWPTGPLQATIAEFERENAEEALSYVRAEAAAATASGTALDIRSEVQRAPSLPALIDASKEARMVVVGSRGMGTVGRLLMGSVSTGLIHHAHGPVTVVHSREGRLPDVTAPIVLGIDGSPASESATALAFEEAAVRQVDLLAAHVFNGGNGLPLQGQEWREHKQRAQEVLAERLAGWQERYPDVRVHRHVEFDEPARWLAERSRTAQLVVLGSHGRGGFSGMLLGSVSSAVAQSVDIPVTVVRPR</sequence>
<dbReference type="STRING" id="1791.GCA_001049355_03112"/>
<dbReference type="Pfam" id="PF00582">
    <property type="entry name" value="Usp"/>
    <property type="match status" value="2"/>
</dbReference>
<dbReference type="CDD" id="cd23944">
    <property type="entry name" value="USP_Rv2623_repeat1"/>
    <property type="match status" value="1"/>
</dbReference>
<gene>
    <name evidence="3" type="ORF">NCTC10437_03563</name>
</gene>
<accession>A0A3S4VQM8</accession>
<evidence type="ECO:0000256" key="1">
    <source>
        <dbReference type="ARBA" id="ARBA00008791"/>
    </source>
</evidence>
<dbReference type="KEGG" id="mauu:NCTC10437_03563"/>
<dbReference type="AlphaFoldDB" id="A0A3S4VQM8"/>
<dbReference type="InterPro" id="IPR014729">
    <property type="entry name" value="Rossmann-like_a/b/a_fold"/>
</dbReference>
<dbReference type="OrthoDB" id="3174546at2"/>
<dbReference type="PRINTS" id="PR01438">
    <property type="entry name" value="UNVRSLSTRESS"/>
</dbReference>
<dbReference type="InterPro" id="IPR006015">
    <property type="entry name" value="Universal_stress_UspA"/>
</dbReference>
<dbReference type="PANTHER" id="PTHR46268">
    <property type="entry name" value="STRESS RESPONSE PROTEIN NHAX"/>
    <property type="match status" value="1"/>
</dbReference>
<dbReference type="Proteomes" id="UP000279306">
    <property type="component" value="Chromosome"/>
</dbReference>
<feature type="domain" description="UspA" evidence="2">
    <location>
        <begin position="160"/>
        <end position="292"/>
    </location>
</feature>
<reference evidence="3 4" key="1">
    <citation type="submission" date="2018-12" db="EMBL/GenBank/DDBJ databases">
        <authorList>
            <consortium name="Pathogen Informatics"/>
        </authorList>
    </citation>
    <scope>NUCLEOTIDE SEQUENCE [LARGE SCALE GENOMIC DNA]</scope>
    <source>
        <strain evidence="3 4">NCTC10437</strain>
    </source>
</reference>
<dbReference type="RefSeq" id="WP_048633007.1">
    <property type="nucleotide sequence ID" value="NZ_CVQQ01000009.1"/>
</dbReference>
<dbReference type="InterPro" id="IPR006016">
    <property type="entry name" value="UspA"/>
</dbReference>
<evidence type="ECO:0000313" key="4">
    <source>
        <dbReference type="Proteomes" id="UP000279306"/>
    </source>
</evidence>
<keyword evidence="4" id="KW-1185">Reference proteome</keyword>
<feature type="domain" description="UspA" evidence="2">
    <location>
        <begin position="10"/>
        <end position="148"/>
    </location>
</feature>
<organism evidence="3 4">
    <name type="scientific">Mycolicibacterium aurum</name>
    <name type="common">Mycobacterium aurum</name>
    <dbReference type="NCBI Taxonomy" id="1791"/>
    <lineage>
        <taxon>Bacteria</taxon>
        <taxon>Bacillati</taxon>
        <taxon>Actinomycetota</taxon>
        <taxon>Actinomycetes</taxon>
        <taxon>Mycobacteriales</taxon>
        <taxon>Mycobacteriaceae</taxon>
        <taxon>Mycolicibacterium</taxon>
    </lineage>
</organism>
<dbReference type="PANTHER" id="PTHR46268:SF6">
    <property type="entry name" value="UNIVERSAL STRESS PROTEIN UP12"/>
    <property type="match status" value="1"/>
</dbReference>
<protein>
    <submittedName>
        <fullName evidence="3">UspA domain-containing protein</fullName>
    </submittedName>
</protein>
<name>A0A3S4VQM8_MYCAU</name>
<dbReference type="EMBL" id="LR134356">
    <property type="protein sequence ID" value="VEG56524.1"/>
    <property type="molecule type" value="Genomic_DNA"/>
</dbReference>
<dbReference type="Gene3D" id="3.40.50.620">
    <property type="entry name" value="HUPs"/>
    <property type="match status" value="2"/>
</dbReference>
<evidence type="ECO:0000259" key="2">
    <source>
        <dbReference type="Pfam" id="PF00582"/>
    </source>
</evidence>